<dbReference type="EMBL" id="LN736366">
    <property type="protein sequence ID" value="CEP63002.1"/>
    <property type="molecule type" value="Genomic_DNA"/>
</dbReference>
<evidence type="ECO:0000259" key="5">
    <source>
        <dbReference type="PROSITE" id="PS50114"/>
    </source>
</evidence>
<dbReference type="InterPro" id="IPR013088">
    <property type="entry name" value="Znf_NHR/GATA"/>
</dbReference>
<dbReference type="PANTHER" id="PTHR45658:SF18">
    <property type="entry name" value="PROTEIN GAT2"/>
    <property type="match status" value="1"/>
</dbReference>
<dbReference type="GO" id="GO:0006355">
    <property type="term" value="P:regulation of DNA-templated transcription"/>
    <property type="evidence" value="ECO:0007669"/>
    <property type="project" value="InterPro"/>
</dbReference>
<dbReference type="PROSITE" id="PS50114">
    <property type="entry name" value="GATA_ZN_FINGER_2"/>
    <property type="match status" value="1"/>
</dbReference>
<dbReference type="RefSeq" id="XP_022629223.1">
    <property type="nucleotide sequence ID" value="XM_022771303.1"/>
</dbReference>
<dbReference type="SUPFAM" id="SSF57716">
    <property type="entry name" value="Glucocorticoid receptor-like (DNA-binding domain)"/>
    <property type="match status" value="1"/>
</dbReference>
<keyword evidence="3" id="KW-0862">Zinc</keyword>
<organism evidence="6 7">
    <name type="scientific">Lachancea lanzarotensis</name>
    <dbReference type="NCBI Taxonomy" id="1245769"/>
    <lineage>
        <taxon>Eukaryota</taxon>
        <taxon>Fungi</taxon>
        <taxon>Dikarya</taxon>
        <taxon>Ascomycota</taxon>
        <taxon>Saccharomycotina</taxon>
        <taxon>Saccharomycetes</taxon>
        <taxon>Saccharomycetales</taxon>
        <taxon>Saccharomycetaceae</taxon>
        <taxon>Lachancea</taxon>
    </lineage>
</organism>
<proteinExistence type="predicted"/>
<dbReference type="InterPro" id="IPR000679">
    <property type="entry name" value="Znf_GATA"/>
</dbReference>
<gene>
    <name evidence="6" type="ORF">LALA0_S07e00188g</name>
</gene>
<dbReference type="HOGENOM" id="CLU_683472_0_0_1"/>
<dbReference type="SMART" id="SM00401">
    <property type="entry name" value="ZnF_GATA"/>
    <property type="match status" value="1"/>
</dbReference>
<evidence type="ECO:0000256" key="1">
    <source>
        <dbReference type="ARBA" id="ARBA00022723"/>
    </source>
</evidence>
<keyword evidence="2 4" id="KW-0863">Zinc-finger</keyword>
<keyword evidence="1" id="KW-0479">Metal-binding</keyword>
<keyword evidence="7" id="KW-1185">Reference proteome</keyword>
<dbReference type="Pfam" id="PF00320">
    <property type="entry name" value="GATA"/>
    <property type="match status" value="1"/>
</dbReference>
<dbReference type="CDD" id="cd00202">
    <property type="entry name" value="ZnF_GATA"/>
    <property type="match status" value="1"/>
</dbReference>
<accession>A0A0C7MZ42</accession>
<sequence length="403" mass="45068">MQTGALIQHGGFEELQNLTALPRIKIFQKGSKIRPSLPSIRQLLCDINARSSENNFSSNGNCKAPVQAHVFSSLSPAEMETSTRYARLSQNEGLRFAPTLSGASRPNAATYQVSKNSSVDKTQHVPLRANTLAPHPTVFPGRASRPTEELLKLAYLVETPSLGGNGADDALIQLNKDYQLKIAETLESLQILYHHMQEWPLSLHSKDMKDHDAFALLIDYVSPDSLKLTIRMARRAFESLRSIEQWKLKYKKLHPNLPRCQSGKVIKKNNPSRMNDAVKTKKRQFEFQKSKQVDSGNTSVTAVNDYNGALRSNFQCVPVTLPNPESSLSSAGLQCAHCSTTKTPEWRKGPYGKRSLCNACGLFYKKLVRKFGDSQAGRIMKYRKMSSNSDRKVPRVFDVPDSE</sequence>
<evidence type="ECO:0000313" key="6">
    <source>
        <dbReference type="EMBL" id="CEP63002.1"/>
    </source>
</evidence>
<dbReference type="GeneID" id="34686490"/>
<dbReference type="Proteomes" id="UP000054304">
    <property type="component" value="Unassembled WGS sequence"/>
</dbReference>
<dbReference type="AlphaFoldDB" id="A0A0C7MZ42"/>
<dbReference type="GO" id="GO:0043565">
    <property type="term" value="F:sequence-specific DNA binding"/>
    <property type="evidence" value="ECO:0007669"/>
    <property type="project" value="InterPro"/>
</dbReference>
<dbReference type="Gene3D" id="3.30.50.10">
    <property type="entry name" value="Erythroid Transcription Factor GATA-1, subunit A"/>
    <property type="match status" value="1"/>
</dbReference>
<dbReference type="STRING" id="1245769.A0A0C7MZ42"/>
<dbReference type="PANTHER" id="PTHR45658">
    <property type="entry name" value="GATA TRANSCRIPTION FACTOR"/>
    <property type="match status" value="1"/>
</dbReference>
<evidence type="ECO:0000256" key="4">
    <source>
        <dbReference type="PROSITE-ProRule" id="PRU00094"/>
    </source>
</evidence>
<dbReference type="OrthoDB" id="2162994at2759"/>
<dbReference type="PROSITE" id="PS00344">
    <property type="entry name" value="GATA_ZN_FINGER_1"/>
    <property type="match status" value="1"/>
</dbReference>
<dbReference type="GO" id="GO:0008270">
    <property type="term" value="F:zinc ion binding"/>
    <property type="evidence" value="ECO:0007669"/>
    <property type="project" value="UniProtKB-KW"/>
</dbReference>
<reference evidence="6 7" key="1">
    <citation type="submission" date="2014-12" db="EMBL/GenBank/DDBJ databases">
        <authorList>
            <person name="Neuveglise Cecile"/>
        </authorList>
    </citation>
    <scope>NUCLEOTIDE SEQUENCE [LARGE SCALE GENOMIC DNA]</scope>
    <source>
        <strain evidence="6 7">CBS 12615</strain>
    </source>
</reference>
<evidence type="ECO:0000313" key="7">
    <source>
        <dbReference type="Proteomes" id="UP000054304"/>
    </source>
</evidence>
<feature type="domain" description="GATA-type" evidence="5">
    <location>
        <begin position="329"/>
        <end position="365"/>
    </location>
</feature>
<evidence type="ECO:0000256" key="3">
    <source>
        <dbReference type="ARBA" id="ARBA00022833"/>
    </source>
</evidence>
<evidence type="ECO:0000256" key="2">
    <source>
        <dbReference type="ARBA" id="ARBA00022771"/>
    </source>
</evidence>
<protein>
    <submittedName>
        <fullName evidence="6">LALA0S07e00188g1_1</fullName>
    </submittedName>
</protein>
<name>A0A0C7MZ42_9SACH</name>
<dbReference type="InterPro" id="IPR051140">
    <property type="entry name" value="GATA_TF"/>
</dbReference>